<evidence type="ECO:0000313" key="1">
    <source>
        <dbReference type="EMBL" id="PLW31010.1"/>
    </source>
</evidence>
<name>A0A2N5TZS6_9BASI</name>
<gene>
    <name evidence="1" type="ORF">PCASD_16028</name>
</gene>
<dbReference type="Proteomes" id="UP000235392">
    <property type="component" value="Unassembled WGS sequence"/>
</dbReference>
<dbReference type="AlphaFoldDB" id="A0A2N5TZS6"/>
<sequence>MAKPGHRVVSNLMPDSTVVELQQLDVCPADWPSTAIELHKFNATGHPVAAEPDIERVQLKDRVGHQPMILKQRFHFLIKHFKKQEAWGDGCVPEFRLPSASGLP</sequence>
<reference evidence="1 2" key="1">
    <citation type="submission" date="2017-11" db="EMBL/GenBank/DDBJ databases">
        <title>De novo assembly and phasing of dikaryotic genomes from two isolates of Puccinia coronata f. sp. avenae, the causal agent of oat crown rust.</title>
        <authorList>
            <person name="Miller M.E."/>
            <person name="Zhang Y."/>
            <person name="Omidvar V."/>
            <person name="Sperschneider J."/>
            <person name="Schwessinger B."/>
            <person name="Raley C."/>
            <person name="Palmer J.M."/>
            <person name="Garnica D."/>
            <person name="Upadhyaya N."/>
            <person name="Rathjen J."/>
            <person name="Taylor J.M."/>
            <person name="Park R.F."/>
            <person name="Dodds P.N."/>
            <person name="Hirsch C.D."/>
            <person name="Kianian S.F."/>
            <person name="Figueroa M."/>
        </authorList>
    </citation>
    <scope>NUCLEOTIDE SEQUENCE [LARGE SCALE GENOMIC DNA]</scope>
    <source>
        <strain evidence="1">12SD80</strain>
    </source>
</reference>
<comment type="caution">
    <text evidence="1">The sequence shown here is derived from an EMBL/GenBank/DDBJ whole genome shotgun (WGS) entry which is preliminary data.</text>
</comment>
<accession>A0A2N5TZS6</accession>
<proteinExistence type="predicted"/>
<dbReference type="EMBL" id="PGCI01000280">
    <property type="protein sequence ID" value="PLW31010.1"/>
    <property type="molecule type" value="Genomic_DNA"/>
</dbReference>
<protein>
    <submittedName>
        <fullName evidence="1">Uncharacterized protein</fullName>
    </submittedName>
</protein>
<evidence type="ECO:0000313" key="2">
    <source>
        <dbReference type="Proteomes" id="UP000235392"/>
    </source>
</evidence>
<organism evidence="1 2">
    <name type="scientific">Puccinia coronata f. sp. avenae</name>
    <dbReference type="NCBI Taxonomy" id="200324"/>
    <lineage>
        <taxon>Eukaryota</taxon>
        <taxon>Fungi</taxon>
        <taxon>Dikarya</taxon>
        <taxon>Basidiomycota</taxon>
        <taxon>Pucciniomycotina</taxon>
        <taxon>Pucciniomycetes</taxon>
        <taxon>Pucciniales</taxon>
        <taxon>Pucciniaceae</taxon>
        <taxon>Puccinia</taxon>
    </lineage>
</organism>